<reference evidence="2 3" key="1">
    <citation type="submission" date="2021-09" db="EMBL/GenBank/DDBJ databases">
        <title>Genomic insights and catalytic innovation underlie evolution of tropane alkaloids biosynthesis.</title>
        <authorList>
            <person name="Wang Y.-J."/>
            <person name="Tian T."/>
            <person name="Huang J.-P."/>
            <person name="Huang S.-X."/>
        </authorList>
    </citation>
    <scope>NUCLEOTIDE SEQUENCE [LARGE SCALE GENOMIC DNA]</scope>
    <source>
        <strain evidence="2">KIB-2018</strain>
        <tissue evidence="2">Leaf</tissue>
    </source>
</reference>
<name>A0AAV8TZZ4_9ROSI</name>
<feature type="compositionally biased region" description="Low complexity" evidence="1">
    <location>
        <begin position="195"/>
        <end position="213"/>
    </location>
</feature>
<dbReference type="PANTHER" id="PTHR33472">
    <property type="entry name" value="OS01G0106600 PROTEIN"/>
    <property type="match status" value="1"/>
</dbReference>
<evidence type="ECO:0000313" key="3">
    <source>
        <dbReference type="Proteomes" id="UP001159364"/>
    </source>
</evidence>
<gene>
    <name evidence="2" type="ORF">K2173_027724</name>
</gene>
<dbReference type="AlphaFoldDB" id="A0AAV8TZZ4"/>
<feature type="compositionally biased region" description="Basic and acidic residues" evidence="1">
    <location>
        <begin position="291"/>
        <end position="313"/>
    </location>
</feature>
<feature type="compositionally biased region" description="Acidic residues" evidence="1">
    <location>
        <begin position="399"/>
        <end position="410"/>
    </location>
</feature>
<feature type="region of interest" description="Disordered" evidence="1">
    <location>
        <begin position="1"/>
        <end position="257"/>
    </location>
</feature>
<feature type="compositionally biased region" description="Polar residues" evidence="1">
    <location>
        <begin position="41"/>
        <end position="54"/>
    </location>
</feature>
<feature type="compositionally biased region" description="Basic and acidic residues" evidence="1">
    <location>
        <begin position="226"/>
        <end position="256"/>
    </location>
</feature>
<evidence type="ECO:0000256" key="1">
    <source>
        <dbReference type="SAM" id="MobiDB-lite"/>
    </source>
</evidence>
<keyword evidence="3" id="KW-1185">Reference proteome</keyword>
<feature type="compositionally biased region" description="Polar residues" evidence="1">
    <location>
        <begin position="63"/>
        <end position="73"/>
    </location>
</feature>
<feature type="compositionally biased region" description="Pro residues" evidence="1">
    <location>
        <begin position="17"/>
        <end position="33"/>
    </location>
</feature>
<feature type="region of interest" description="Disordered" evidence="1">
    <location>
        <begin position="506"/>
        <end position="540"/>
    </location>
</feature>
<dbReference type="EMBL" id="JAIWQS010000002">
    <property type="protein sequence ID" value="KAJ8772547.1"/>
    <property type="molecule type" value="Genomic_DNA"/>
</dbReference>
<feature type="compositionally biased region" description="Basic and acidic residues" evidence="1">
    <location>
        <begin position="528"/>
        <end position="540"/>
    </location>
</feature>
<evidence type="ECO:0008006" key="4">
    <source>
        <dbReference type="Google" id="ProtNLM"/>
    </source>
</evidence>
<accession>A0AAV8TZZ4</accession>
<feature type="compositionally biased region" description="Low complexity" evidence="1">
    <location>
        <begin position="87"/>
        <end position="115"/>
    </location>
</feature>
<feature type="compositionally biased region" description="Basic and acidic residues" evidence="1">
    <location>
        <begin position="1"/>
        <end position="11"/>
    </location>
</feature>
<feature type="compositionally biased region" description="Polar residues" evidence="1">
    <location>
        <begin position="116"/>
        <end position="153"/>
    </location>
</feature>
<proteinExistence type="predicted"/>
<evidence type="ECO:0000313" key="2">
    <source>
        <dbReference type="EMBL" id="KAJ8772547.1"/>
    </source>
</evidence>
<feature type="region of interest" description="Disordered" evidence="1">
    <location>
        <begin position="393"/>
        <end position="425"/>
    </location>
</feature>
<organism evidence="2 3">
    <name type="scientific">Erythroxylum novogranatense</name>
    <dbReference type="NCBI Taxonomy" id="1862640"/>
    <lineage>
        <taxon>Eukaryota</taxon>
        <taxon>Viridiplantae</taxon>
        <taxon>Streptophyta</taxon>
        <taxon>Embryophyta</taxon>
        <taxon>Tracheophyta</taxon>
        <taxon>Spermatophyta</taxon>
        <taxon>Magnoliopsida</taxon>
        <taxon>eudicotyledons</taxon>
        <taxon>Gunneridae</taxon>
        <taxon>Pentapetalae</taxon>
        <taxon>rosids</taxon>
        <taxon>fabids</taxon>
        <taxon>Malpighiales</taxon>
        <taxon>Erythroxylaceae</taxon>
        <taxon>Erythroxylum</taxon>
    </lineage>
</organism>
<dbReference type="Proteomes" id="UP001159364">
    <property type="component" value="Linkage Group LG02"/>
</dbReference>
<feature type="compositionally biased region" description="Polar residues" evidence="1">
    <location>
        <begin position="177"/>
        <end position="188"/>
    </location>
</feature>
<protein>
    <recommendedName>
        <fullName evidence="4">Flocculation protein FLO11-like</fullName>
    </recommendedName>
</protein>
<sequence length="540" mass="59181">MLDFKKKEYLKRIPGGKAPPPTAKPQPLPPPPVTKDQTPVLPTTNTPEQQSSTRPARIGPAEPNQQGRASQNAAPGLPSSAPATTEPQSSVQPVSPSREPIQTVATSVPSSPSSANTESQDISQPASPLLKTTRNRATSKTQPASNATSQSRGASVPESAVPIDSKPLSRPRLISQCVDQTSKPSSPSRTEKQVQPKASQLPPPSKKSQSSDSTTDGDGPRLLSKPAKEIKETEEQKEVMEEPKLEGEGKVSRTEDLVTSTLTKILTAASDSTEQAKELLGSAFRSKQRQNAKEDILDEKKIMSINPTEEKTKLTSQSHHRHDTSKREASLHKKIKEDITKFVHKLGSGKTKLPVDQKPVSIVTLAGENRGVFMHLSSEPERKDGYIHITRGYKTNPDESMEATTEAEESSNEKLEDSSTKEDKPTRAFISSNTQGINNSILSQTEIVERNPGVHVVLSHKPAQPTNDITEPEPLDTRKAEFNVTHAEKLTYKPRVRRRCLRGLFLESSDSDPDNPEKPRRHGCRYNCGEKRTDKDKGIF</sequence>
<feature type="region of interest" description="Disordered" evidence="1">
    <location>
        <begin position="281"/>
        <end position="332"/>
    </location>
</feature>
<feature type="compositionally biased region" description="Basic and acidic residues" evidence="1">
    <location>
        <begin position="411"/>
        <end position="425"/>
    </location>
</feature>
<dbReference type="PANTHER" id="PTHR33472:SF24">
    <property type="entry name" value="VEGETATIVE CELL WALL PROTEIN GP1-LIKE"/>
    <property type="match status" value="1"/>
</dbReference>
<comment type="caution">
    <text evidence="2">The sequence shown here is derived from an EMBL/GenBank/DDBJ whole genome shotgun (WGS) entry which is preliminary data.</text>
</comment>